<dbReference type="PANTHER" id="PTHR45698">
    <property type="entry name" value="TRACE AMINE-ASSOCIATED RECEPTOR 19N-RELATED"/>
    <property type="match status" value="1"/>
</dbReference>
<dbReference type="Pfam" id="PF00001">
    <property type="entry name" value="7tm_1"/>
    <property type="match status" value="1"/>
</dbReference>
<evidence type="ECO:0000313" key="9">
    <source>
        <dbReference type="RefSeq" id="XP_006822248.1"/>
    </source>
</evidence>
<evidence type="ECO:0000256" key="3">
    <source>
        <dbReference type="ARBA" id="ARBA00022989"/>
    </source>
</evidence>
<feature type="transmembrane region" description="Helical" evidence="6">
    <location>
        <begin position="28"/>
        <end position="49"/>
    </location>
</feature>
<feature type="transmembrane region" description="Helical" evidence="6">
    <location>
        <begin position="103"/>
        <end position="123"/>
    </location>
</feature>
<feature type="transmembrane region" description="Helical" evidence="6">
    <location>
        <begin position="285"/>
        <end position="306"/>
    </location>
</feature>
<dbReference type="PROSITE" id="PS50262">
    <property type="entry name" value="G_PROTEIN_RECEP_F1_2"/>
    <property type="match status" value="1"/>
</dbReference>
<feature type="transmembrane region" description="Helical" evidence="6">
    <location>
        <begin position="251"/>
        <end position="273"/>
    </location>
</feature>
<comment type="subcellular location">
    <subcellularLocation>
        <location evidence="1">Membrane</location>
    </subcellularLocation>
</comment>
<protein>
    <submittedName>
        <fullName evidence="9">Histamine H2 receptor-like</fullName>
    </submittedName>
</protein>
<feature type="transmembrane region" description="Helical" evidence="6">
    <location>
        <begin position="196"/>
        <end position="217"/>
    </location>
</feature>
<dbReference type="PROSITE" id="PS00237">
    <property type="entry name" value="G_PROTEIN_RECEP_F1_1"/>
    <property type="match status" value="1"/>
</dbReference>
<dbReference type="InterPro" id="IPR000276">
    <property type="entry name" value="GPCR_Rhodpsn"/>
</dbReference>
<gene>
    <name evidence="9" type="primary">LOC102802909</name>
</gene>
<feature type="transmembrane region" description="Helical" evidence="6">
    <location>
        <begin position="61"/>
        <end position="83"/>
    </location>
</feature>
<accession>A0ABM0MQF7</accession>
<evidence type="ECO:0000256" key="5">
    <source>
        <dbReference type="RuleBase" id="RU000688"/>
    </source>
</evidence>
<keyword evidence="5" id="KW-0807">Transducer</keyword>
<dbReference type="Proteomes" id="UP000694865">
    <property type="component" value="Unplaced"/>
</dbReference>
<keyword evidence="4 6" id="KW-0472">Membrane</keyword>
<evidence type="ECO:0000256" key="4">
    <source>
        <dbReference type="ARBA" id="ARBA00023136"/>
    </source>
</evidence>
<dbReference type="SMART" id="SM01381">
    <property type="entry name" value="7TM_GPCR_Srsx"/>
    <property type="match status" value="1"/>
</dbReference>
<dbReference type="RefSeq" id="XP_006822248.1">
    <property type="nucleotide sequence ID" value="XM_006822185.1"/>
</dbReference>
<keyword evidence="5" id="KW-0675">Receptor</keyword>
<dbReference type="PRINTS" id="PR00237">
    <property type="entry name" value="GPCRRHODOPSN"/>
</dbReference>
<name>A0ABM0MQF7_SACKO</name>
<sequence length="350" mass="39717">MDYNNSNATNITNEDGETTSDVNTVMNMAIVTIGIIGLFGNALVCLVFLKIRQLRTLTNYLIVHQAVIDFITCSIIVITYLGPQFTHTLNNAFGEIICRVWKSAYLLWTCFLASTLNLVVITFERYCAIVYPLHYPSILSDCKVKIALVMVWVISFLFKSFKVYVQYFDIETGLCILVKIWPSPAYRTFVGVANILIQYFLPLITMTCAYIHIYLVLKKRTSAASVPIPGENASTSRDGSMMRARKNVLRMLFLVFLAYAVCWTPNQFVFLAQNIGVQIDFRSRFYHFTVVWGFLNTCINPFIYALKYRQFQKGVRLVFCPKRTSTLGDSTIAAMSIHQGGGESLEDGKK</sequence>
<comment type="similarity">
    <text evidence="5">Belongs to the G-protein coupled receptor 1 family.</text>
</comment>
<proteinExistence type="inferred from homology"/>
<dbReference type="PANTHER" id="PTHR45698:SF1">
    <property type="entry name" value="TRACE AMINE-ASSOCIATED RECEPTOR 13C-LIKE"/>
    <property type="match status" value="1"/>
</dbReference>
<keyword evidence="3 6" id="KW-1133">Transmembrane helix</keyword>
<evidence type="ECO:0000256" key="1">
    <source>
        <dbReference type="ARBA" id="ARBA00004370"/>
    </source>
</evidence>
<organism evidence="8 9">
    <name type="scientific">Saccoglossus kowalevskii</name>
    <name type="common">Acorn worm</name>
    <dbReference type="NCBI Taxonomy" id="10224"/>
    <lineage>
        <taxon>Eukaryota</taxon>
        <taxon>Metazoa</taxon>
        <taxon>Hemichordata</taxon>
        <taxon>Enteropneusta</taxon>
        <taxon>Harrimaniidae</taxon>
        <taxon>Saccoglossus</taxon>
    </lineage>
</organism>
<evidence type="ECO:0000313" key="8">
    <source>
        <dbReference type="Proteomes" id="UP000694865"/>
    </source>
</evidence>
<evidence type="ECO:0000256" key="2">
    <source>
        <dbReference type="ARBA" id="ARBA00022692"/>
    </source>
</evidence>
<feature type="domain" description="G-protein coupled receptors family 1 profile" evidence="7">
    <location>
        <begin position="40"/>
        <end position="304"/>
    </location>
</feature>
<dbReference type="Gene3D" id="1.20.1070.10">
    <property type="entry name" value="Rhodopsin 7-helix transmembrane proteins"/>
    <property type="match status" value="1"/>
</dbReference>
<dbReference type="SUPFAM" id="SSF81321">
    <property type="entry name" value="Family A G protein-coupled receptor-like"/>
    <property type="match status" value="1"/>
</dbReference>
<keyword evidence="2 5" id="KW-0812">Transmembrane</keyword>
<dbReference type="CDD" id="cd00637">
    <property type="entry name" value="7tm_classA_rhodopsin-like"/>
    <property type="match status" value="1"/>
</dbReference>
<reference evidence="9" key="1">
    <citation type="submission" date="2025-08" db="UniProtKB">
        <authorList>
            <consortium name="RefSeq"/>
        </authorList>
    </citation>
    <scope>IDENTIFICATION</scope>
    <source>
        <tissue evidence="9">Testes</tissue>
    </source>
</reference>
<evidence type="ECO:0000259" key="7">
    <source>
        <dbReference type="PROSITE" id="PS50262"/>
    </source>
</evidence>
<dbReference type="GeneID" id="102802909"/>
<evidence type="ECO:0000256" key="6">
    <source>
        <dbReference type="SAM" id="Phobius"/>
    </source>
</evidence>
<keyword evidence="5" id="KW-0297">G-protein coupled receptor</keyword>
<keyword evidence="8" id="KW-1185">Reference proteome</keyword>
<feature type="transmembrane region" description="Helical" evidence="6">
    <location>
        <begin position="144"/>
        <end position="161"/>
    </location>
</feature>
<dbReference type="InterPro" id="IPR017452">
    <property type="entry name" value="GPCR_Rhodpsn_7TM"/>
</dbReference>